<dbReference type="PANTHER" id="PTHR30469:SF11">
    <property type="entry name" value="BLL4320 PROTEIN"/>
    <property type="match status" value="1"/>
</dbReference>
<dbReference type="PROSITE" id="PS51257">
    <property type="entry name" value="PROKAR_LIPOPROTEIN"/>
    <property type="match status" value="1"/>
</dbReference>
<proteinExistence type="inferred from homology"/>
<evidence type="ECO:0000259" key="5">
    <source>
        <dbReference type="Pfam" id="PF25989"/>
    </source>
</evidence>
<dbReference type="Gene3D" id="1.10.287.470">
    <property type="entry name" value="Helix hairpin bin"/>
    <property type="match status" value="1"/>
</dbReference>
<dbReference type="InterPro" id="IPR058792">
    <property type="entry name" value="Beta-barrel_RND_2"/>
</dbReference>
<protein>
    <submittedName>
        <fullName evidence="6">Efflux RND transporter periplasmic adaptor subunit</fullName>
    </submittedName>
</protein>
<dbReference type="Pfam" id="PF25917">
    <property type="entry name" value="BSH_RND"/>
    <property type="match status" value="1"/>
</dbReference>
<dbReference type="InterPro" id="IPR058637">
    <property type="entry name" value="YknX-like_C"/>
</dbReference>
<evidence type="ECO:0000259" key="3">
    <source>
        <dbReference type="Pfam" id="PF25917"/>
    </source>
</evidence>
<organism evidence="6 7">
    <name type="scientific">Sinimarinibacterium thermocellulolyticum</name>
    <dbReference type="NCBI Taxonomy" id="3170016"/>
    <lineage>
        <taxon>Bacteria</taxon>
        <taxon>Pseudomonadati</taxon>
        <taxon>Pseudomonadota</taxon>
        <taxon>Gammaproteobacteria</taxon>
        <taxon>Nevskiales</taxon>
        <taxon>Nevskiaceae</taxon>
        <taxon>Sinimarinibacterium</taxon>
    </lineage>
</organism>
<evidence type="ECO:0000313" key="6">
    <source>
        <dbReference type="EMBL" id="MES0874269.1"/>
    </source>
</evidence>
<feature type="domain" description="YknX-like C-terminal permuted SH3-like" evidence="5">
    <location>
        <begin position="275"/>
        <end position="341"/>
    </location>
</feature>
<dbReference type="Gene3D" id="2.40.30.170">
    <property type="match status" value="1"/>
</dbReference>
<evidence type="ECO:0000313" key="7">
    <source>
        <dbReference type="Proteomes" id="UP001465331"/>
    </source>
</evidence>
<comment type="caution">
    <text evidence="6">The sequence shown here is derived from an EMBL/GenBank/DDBJ whole genome shotgun (WGS) entry which is preliminary data.</text>
</comment>
<reference evidence="6 7" key="1">
    <citation type="submission" date="2024-06" db="EMBL/GenBank/DDBJ databases">
        <authorList>
            <person name="Li Z."/>
            <person name="Jiang Y."/>
        </authorList>
    </citation>
    <scope>NUCLEOTIDE SEQUENCE [LARGE SCALE GENOMIC DNA]</scope>
    <source>
        <strain evidence="6 7">HSW-8</strain>
    </source>
</reference>
<dbReference type="InterPro" id="IPR058625">
    <property type="entry name" value="MdtA-like_BSH"/>
</dbReference>
<gene>
    <name evidence="6" type="ORF">ABSH63_09660</name>
</gene>
<keyword evidence="7" id="KW-1185">Reference proteome</keyword>
<feature type="domain" description="CusB-like beta-barrel" evidence="4">
    <location>
        <begin position="198"/>
        <end position="268"/>
    </location>
</feature>
<comment type="similarity">
    <text evidence="1">Belongs to the membrane fusion protein (MFP) (TC 8.A.1) family.</text>
</comment>
<evidence type="ECO:0000256" key="1">
    <source>
        <dbReference type="ARBA" id="ARBA00009477"/>
    </source>
</evidence>
<dbReference type="NCBIfam" id="TIGR01730">
    <property type="entry name" value="RND_mfp"/>
    <property type="match status" value="1"/>
</dbReference>
<dbReference type="Gene3D" id="2.40.50.100">
    <property type="match status" value="1"/>
</dbReference>
<dbReference type="Pfam" id="PF25954">
    <property type="entry name" value="Beta-barrel_RND_2"/>
    <property type="match status" value="1"/>
</dbReference>
<evidence type="ECO:0000256" key="2">
    <source>
        <dbReference type="SAM" id="SignalP"/>
    </source>
</evidence>
<dbReference type="RefSeq" id="WP_352889353.1">
    <property type="nucleotide sequence ID" value="NZ_JBEPIJ010000009.1"/>
</dbReference>
<accession>A0ABV2ACP0</accession>
<dbReference type="Proteomes" id="UP001465331">
    <property type="component" value="Unassembled WGS sequence"/>
</dbReference>
<feature type="signal peptide" evidence="2">
    <location>
        <begin position="1"/>
        <end position="18"/>
    </location>
</feature>
<evidence type="ECO:0000259" key="4">
    <source>
        <dbReference type="Pfam" id="PF25954"/>
    </source>
</evidence>
<feature type="domain" description="Multidrug resistance protein MdtA-like barrel-sandwich hybrid" evidence="3">
    <location>
        <begin position="63"/>
        <end position="188"/>
    </location>
</feature>
<sequence>MTRGSTAACLLAVGVLLAACNDAAPGTNGAKTAAAVRVKTMAVGARALERELLAVGSLRADESVTVRSEIAGRIVGIGFAEGQAVERGQMLVELDDSIPRAELERARAAHALAQRSARRADELYARKLLAAAERDQAAASLELAAAELALAEARLDKTRILAPFAGIAGLRTVSPGDYIAAGQDLTVVEALQTMKVDFRIDQRHLPALRVGQPLELAVDAYPGERFLGEVYAIEPRIAESSRSVALRGRVPNHALRLRPGQFAQIRLVLERIDEAIVIPERALFPRGEQQFVYVADDDQARLREVRVGQRLDGHAQILSGLRAGEQLIVSGIQHIGDGTVIITSPFEQSP</sequence>
<dbReference type="Pfam" id="PF25989">
    <property type="entry name" value="YknX_C"/>
    <property type="match status" value="1"/>
</dbReference>
<feature type="chain" id="PRO_5046357127" evidence="2">
    <location>
        <begin position="19"/>
        <end position="350"/>
    </location>
</feature>
<name>A0ABV2ACP0_9GAMM</name>
<keyword evidence="2" id="KW-0732">Signal</keyword>
<dbReference type="EMBL" id="JBEPIJ010000009">
    <property type="protein sequence ID" value="MES0874269.1"/>
    <property type="molecule type" value="Genomic_DNA"/>
</dbReference>
<dbReference type="PANTHER" id="PTHR30469">
    <property type="entry name" value="MULTIDRUG RESISTANCE PROTEIN MDTA"/>
    <property type="match status" value="1"/>
</dbReference>
<dbReference type="InterPro" id="IPR006143">
    <property type="entry name" value="RND_pump_MFP"/>
</dbReference>
<dbReference type="Gene3D" id="2.40.420.20">
    <property type="match status" value="1"/>
</dbReference>
<dbReference type="SUPFAM" id="SSF111369">
    <property type="entry name" value="HlyD-like secretion proteins"/>
    <property type="match status" value="1"/>
</dbReference>